<dbReference type="PANTHER" id="PTHR43662">
    <property type="match status" value="1"/>
</dbReference>
<dbReference type="Proteomes" id="UP000002624">
    <property type="component" value="Unassembled WGS sequence"/>
</dbReference>
<dbReference type="HOGENOM" id="CLU_2229602_0_0_1"/>
<organism evidence="3 4">
    <name type="scientific">Ajellomyces capsulatus (strain H143)</name>
    <name type="common">Darling's disease fungus</name>
    <name type="synonym">Histoplasma capsulatum</name>
    <dbReference type="NCBI Taxonomy" id="544712"/>
    <lineage>
        <taxon>Eukaryota</taxon>
        <taxon>Fungi</taxon>
        <taxon>Dikarya</taxon>
        <taxon>Ascomycota</taxon>
        <taxon>Pezizomycotina</taxon>
        <taxon>Eurotiomycetes</taxon>
        <taxon>Eurotiomycetidae</taxon>
        <taxon>Onygenales</taxon>
        <taxon>Ajellomycetaceae</taxon>
        <taxon>Histoplasma</taxon>
    </lineage>
</organism>
<proteinExistence type="predicted"/>
<dbReference type="OMA" id="AFFRMSW"/>
<protein>
    <recommendedName>
        <fullName evidence="2">DUF1996 domain-containing protein</fullName>
    </recommendedName>
</protein>
<dbReference type="AlphaFoldDB" id="C6HFH6"/>
<reference evidence="4" key="1">
    <citation type="submission" date="2009-05" db="EMBL/GenBank/DDBJ databases">
        <title>The genome sequence of Ajellomyces capsulatus strain H143.</title>
        <authorList>
            <person name="Champion M."/>
            <person name="Cuomo C.A."/>
            <person name="Ma L.-J."/>
            <person name="Henn M.R."/>
            <person name="Sil A."/>
            <person name="Goldman B."/>
            <person name="Young S.K."/>
            <person name="Kodira C.D."/>
            <person name="Zeng Q."/>
            <person name="Koehrsen M."/>
            <person name="Alvarado L."/>
            <person name="Berlin A.M."/>
            <person name="Borenstein D."/>
            <person name="Chen Z."/>
            <person name="Engels R."/>
            <person name="Freedman E."/>
            <person name="Gellesch M."/>
            <person name="Goldberg J."/>
            <person name="Griggs A."/>
            <person name="Gujja S."/>
            <person name="Heiman D.I."/>
            <person name="Hepburn T.A."/>
            <person name="Howarth C."/>
            <person name="Jen D."/>
            <person name="Larson L."/>
            <person name="Lewis B."/>
            <person name="Mehta T."/>
            <person name="Park D."/>
            <person name="Pearson M."/>
            <person name="Roberts A."/>
            <person name="Saif S."/>
            <person name="Shea T.D."/>
            <person name="Shenoy N."/>
            <person name="Sisk P."/>
            <person name="Stolte C."/>
            <person name="Sykes S."/>
            <person name="Walk T."/>
            <person name="White J."/>
            <person name="Yandava C."/>
            <person name="Klein B."/>
            <person name="McEwen J.G."/>
            <person name="Puccia R."/>
            <person name="Goldman G.H."/>
            <person name="Felipe M.S."/>
            <person name="Nino-Vega G."/>
            <person name="San-Blas G."/>
            <person name="Taylor J.W."/>
            <person name="Mendoza L."/>
            <person name="Galagan J.E."/>
            <person name="Nusbaum C."/>
            <person name="Birren B.W."/>
        </authorList>
    </citation>
    <scope>NUCLEOTIDE SEQUENCE [LARGE SCALE GENOMIC DNA]</scope>
    <source>
        <strain evidence="4">H143</strain>
    </source>
</reference>
<dbReference type="EMBL" id="GG692424">
    <property type="protein sequence ID" value="EER41053.1"/>
    <property type="molecule type" value="Genomic_DNA"/>
</dbReference>
<feature type="domain" description="DUF1996" evidence="2">
    <location>
        <begin position="36"/>
        <end position="107"/>
    </location>
</feature>
<feature type="signal peptide" evidence="1">
    <location>
        <begin position="1"/>
        <end position="20"/>
    </location>
</feature>
<dbReference type="InterPro" id="IPR018535">
    <property type="entry name" value="DUF1996"/>
</dbReference>
<sequence length="108" mass="11487">MQLSIIFTAVLAATISPALAFWRLPCRGRLGVARLDPLVNPGAVSSHAHVIHGAGNFGKSVTVDELLASDCTSCAIKQDKSIYWTPAAYFRHPNGDTELVPQVGGMLV</sequence>
<evidence type="ECO:0000259" key="2">
    <source>
        <dbReference type="Pfam" id="PF09362"/>
    </source>
</evidence>
<name>C6HFH6_AJECH</name>
<evidence type="ECO:0000313" key="3">
    <source>
        <dbReference type="EMBL" id="EER41053.1"/>
    </source>
</evidence>
<dbReference type="PANTHER" id="PTHR43662:SF7">
    <property type="entry name" value="DUF1996 DOMAIN-CONTAINING PROTEIN"/>
    <property type="match status" value="1"/>
</dbReference>
<evidence type="ECO:0000256" key="1">
    <source>
        <dbReference type="SAM" id="SignalP"/>
    </source>
</evidence>
<feature type="chain" id="PRO_5002966035" description="DUF1996 domain-containing protein" evidence="1">
    <location>
        <begin position="21"/>
        <end position="108"/>
    </location>
</feature>
<accession>C6HFH6</accession>
<dbReference type="eggNOG" id="ENOG502QW32">
    <property type="taxonomic scope" value="Eukaryota"/>
</dbReference>
<dbReference type="Pfam" id="PF09362">
    <property type="entry name" value="DUF1996"/>
    <property type="match status" value="1"/>
</dbReference>
<dbReference type="VEuPathDB" id="FungiDB:HCDG_04699"/>
<dbReference type="STRING" id="544712.C6HFH6"/>
<gene>
    <name evidence="3" type="ORF">HCDG_04699</name>
</gene>
<evidence type="ECO:0000313" key="4">
    <source>
        <dbReference type="Proteomes" id="UP000002624"/>
    </source>
</evidence>
<keyword evidence="1" id="KW-0732">Signal</keyword>